<dbReference type="EMBL" id="FNDO01000128">
    <property type="protein sequence ID" value="SDJ12317.1"/>
    <property type="molecule type" value="Genomic_DNA"/>
</dbReference>
<proteinExistence type="predicted"/>
<dbReference type="Proteomes" id="UP000181870">
    <property type="component" value="Unassembled WGS sequence"/>
</dbReference>
<sequence>MEPYCGKAGLNKLCHKARVIYLAEVVNLKKNYVRFAKDFINVHFHHDADDAHSKNLHNLNIGMIEDLLLNNRALTEYFFNQTDFSDKSIEQMIDMMNGMMAMPPSVLLADSLLENGFILDPQTPIPPVLNFECLFDNYKLELIARIANEVHIFTDVVMPHDMKDLFNCIPRKPQILMARDIKRMAFFFHTLHHFKHITYSWQKVISEHELIASHKTKKPLKRGNMSMGVYECSYQELESIEAKILALVEQIPRIRKNNR</sequence>
<dbReference type="AlphaFoldDB" id="A0A1G8R5S6"/>
<name>A0A1G8R5S6_BACOV</name>
<protein>
    <submittedName>
        <fullName evidence="1">Uncharacterized protein</fullName>
    </submittedName>
</protein>
<evidence type="ECO:0000313" key="2">
    <source>
        <dbReference type="Proteomes" id="UP000181870"/>
    </source>
</evidence>
<accession>A0A1G8R5S6</accession>
<organism evidence="1 2">
    <name type="scientific">Bacteroides ovatus</name>
    <dbReference type="NCBI Taxonomy" id="28116"/>
    <lineage>
        <taxon>Bacteria</taxon>
        <taxon>Pseudomonadati</taxon>
        <taxon>Bacteroidota</taxon>
        <taxon>Bacteroidia</taxon>
        <taxon>Bacteroidales</taxon>
        <taxon>Bacteroidaceae</taxon>
        <taxon>Bacteroides</taxon>
    </lineage>
</organism>
<dbReference type="RefSeq" id="WP_074638927.1">
    <property type="nucleotide sequence ID" value="NZ_FNDO01000128.1"/>
</dbReference>
<gene>
    <name evidence="1" type="ORF">SAMN05192582_11282</name>
</gene>
<evidence type="ECO:0000313" key="1">
    <source>
        <dbReference type="EMBL" id="SDJ12317.1"/>
    </source>
</evidence>
<reference evidence="1 2" key="1">
    <citation type="submission" date="2016-10" db="EMBL/GenBank/DDBJ databases">
        <authorList>
            <person name="de Groot N.N."/>
        </authorList>
    </citation>
    <scope>NUCLEOTIDE SEQUENCE [LARGE SCALE GENOMIC DNA]</scope>
    <source>
        <strain evidence="1 2">NLAE-zl-C57</strain>
    </source>
</reference>